<organism evidence="1 2">
    <name type="scientific">Austropuccinia psidii MF-1</name>
    <dbReference type="NCBI Taxonomy" id="1389203"/>
    <lineage>
        <taxon>Eukaryota</taxon>
        <taxon>Fungi</taxon>
        <taxon>Dikarya</taxon>
        <taxon>Basidiomycota</taxon>
        <taxon>Pucciniomycotina</taxon>
        <taxon>Pucciniomycetes</taxon>
        <taxon>Pucciniales</taxon>
        <taxon>Sphaerophragmiaceae</taxon>
        <taxon>Austropuccinia</taxon>
    </lineage>
</organism>
<evidence type="ECO:0000313" key="2">
    <source>
        <dbReference type="Proteomes" id="UP000765509"/>
    </source>
</evidence>
<sequence length="83" mass="9761">MYIPPSTYHDAPEELWDEEEDPEEIEIVMKFIPSAYQYYLDVLSKLKAKGLPPHHSCYHHIKLEGIYLHLGSSTLYQTKIQIQ</sequence>
<evidence type="ECO:0000313" key="1">
    <source>
        <dbReference type="EMBL" id="MBW0560172.1"/>
    </source>
</evidence>
<name>A0A9Q3JD43_9BASI</name>
<comment type="caution">
    <text evidence="1">The sequence shown here is derived from an EMBL/GenBank/DDBJ whole genome shotgun (WGS) entry which is preliminary data.</text>
</comment>
<proteinExistence type="predicted"/>
<gene>
    <name evidence="1" type="ORF">O181_099887</name>
</gene>
<protein>
    <submittedName>
        <fullName evidence="1">Uncharacterized protein</fullName>
    </submittedName>
</protein>
<dbReference type="Proteomes" id="UP000765509">
    <property type="component" value="Unassembled WGS sequence"/>
</dbReference>
<reference evidence="1" key="1">
    <citation type="submission" date="2021-03" db="EMBL/GenBank/DDBJ databases">
        <title>Draft genome sequence of rust myrtle Austropuccinia psidii MF-1, a brazilian biotype.</title>
        <authorList>
            <person name="Quecine M.C."/>
            <person name="Pachon D.M.R."/>
            <person name="Bonatelli M.L."/>
            <person name="Correr F.H."/>
            <person name="Franceschini L.M."/>
            <person name="Leite T.F."/>
            <person name="Margarido G.R.A."/>
            <person name="Almeida C.A."/>
            <person name="Ferrarezi J.A."/>
            <person name="Labate C.A."/>
        </authorList>
    </citation>
    <scope>NUCLEOTIDE SEQUENCE</scope>
    <source>
        <strain evidence="1">MF-1</strain>
    </source>
</reference>
<accession>A0A9Q3JD43</accession>
<dbReference type="AlphaFoldDB" id="A0A9Q3JD43"/>
<dbReference type="EMBL" id="AVOT02069201">
    <property type="protein sequence ID" value="MBW0560172.1"/>
    <property type="molecule type" value="Genomic_DNA"/>
</dbReference>
<keyword evidence="2" id="KW-1185">Reference proteome</keyword>